<dbReference type="PANTHER" id="PTHR30572:SF4">
    <property type="entry name" value="ABC TRANSPORTER PERMEASE YTRF"/>
    <property type="match status" value="1"/>
</dbReference>
<evidence type="ECO:0000256" key="1">
    <source>
        <dbReference type="ARBA" id="ARBA00004651"/>
    </source>
</evidence>
<feature type="domain" description="ABC3 transporter permease C-terminal" evidence="9">
    <location>
        <begin position="339"/>
        <end position="489"/>
    </location>
</feature>
<feature type="region of interest" description="Disordered" evidence="7">
    <location>
        <begin position="136"/>
        <end position="178"/>
    </location>
</feature>
<evidence type="ECO:0000256" key="5">
    <source>
        <dbReference type="ARBA" id="ARBA00023136"/>
    </source>
</evidence>
<feature type="compositionally biased region" description="Gly residues" evidence="7">
    <location>
        <begin position="426"/>
        <end position="439"/>
    </location>
</feature>
<feature type="transmembrane region" description="Helical" evidence="8">
    <location>
        <begin position="17"/>
        <end position="37"/>
    </location>
</feature>
<feature type="region of interest" description="Disordered" evidence="7">
    <location>
        <begin position="420"/>
        <end position="439"/>
    </location>
</feature>
<dbReference type="RefSeq" id="WP_317140813.1">
    <property type="nucleotide sequence ID" value="NZ_CP118157.1"/>
</dbReference>
<keyword evidence="5 8" id="KW-0472">Membrane</keyword>
<accession>A0AA97I7J6</accession>
<dbReference type="AlphaFoldDB" id="A0AA97I7J6"/>
<dbReference type="EMBL" id="CP118157">
    <property type="protein sequence ID" value="WOF24342.1"/>
    <property type="molecule type" value="Genomic_DNA"/>
</dbReference>
<proteinExistence type="inferred from homology"/>
<evidence type="ECO:0000256" key="4">
    <source>
        <dbReference type="ARBA" id="ARBA00022989"/>
    </source>
</evidence>
<feature type="compositionally biased region" description="Gly residues" evidence="7">
    <location>
        <begin position="164"/>
        <end position="178"/>
    </location>
</feature>
<sequence length="497" mass="48723">MFGTYLRRELAGRKKQTIIVAAGLAVAIALVIVVNALSAGVRDAQNQALESVYGVGTDLTVTGAAAEPGEGGGGQRFEFDSEDGATGEDGSTEVSQSRLTTEMGRSTLESSAVDTAAGTDGVTAASGALSLTNVTFDGELPGSAEDGTTTDDGATMTAPDEGGEGGTPPEGGGGFGGGAFDLDSISVLGVDDAATTVGPLSSVEVSDGRSLETSDDGTDVAVVDATYASTNELAVGDTVELGGTEFEIVGVVASASDSADTAADVFIPLDVAQDLSEAGDVVSTVYVQAESAGSISAVQASLEEELPDATVSSQSDLASTVSGSLSSASGLITSLGTWLSVIVLAVAVLLAVLFTISGVSRRTREFGTLKAIGWTNGRVVRQVAGESVVQGLIGGAAGVVLGLIGTTVINLVQPTISASSTATATGPGGEGGGMPGGGMGGLDMSQAASDITLQAPLDIGIVLVAVVLAVAAGLVAGAIGGWRAARLSPAEALRSVG</sequence>
<dbReference type="InterPro" id="IPR003838">
    <property type="entry name" value="ABC3_permease_C"/>
</dbReference>
<feature type="transmembrane region" description="Helical" evidence="8">
    <location>
        <begin position="335"/>
        <end position="356"/>
    </location>
</feature>
<keyword evidence="2" id="KW-1003">Cell membrane</keyword>
<dbReference type="Pfam" id="PF12704">
    <property type="entry name" value="MacB_PCD"/>
    <property type="match status" value="1"/>
</dbReference>
<comment type="similarity">
    <text evidence="6">Belongs to the ABC-4 integral membrane protein family.</text>
</comment>
<reference evidence="11 12" key="1">
    <citation type="submission" date="2023-02" db="EMBL/GenBank/DDBJ databases">
        <title>Microbacterium betulae sp. nov., isolated from birch wood.</title>
        <authorList>
            <person name="Pasciak M."/>
            <person name="Pawlik K.J."/>
            <person name="Martynowski D."/>
            <person name="Laczmanski L."/>
            <person name="Ciekot J."/>
            <person name="Szponar B."/>
            <person name="Wojcik-Fatla A."/>
            <person name="Mackiewicz B."/>
            <person name="Farian E."/>
            <person name="Cholewa G."/>
            <person name="Cholewa A."/>
            <person name="Dutkiewicz J."/>
        </authorList>
    </citation>
    <scope>NUCLEOTIDE SEQUENCE [LARGE SCALE GENOMIC DNA]</scope>
    <source>
        <strain evidence="11 12">AB</strain>
    </source>
</reference>
<organism evidence="11 12">
    <name type="scientific">Microbacterium betulae</name>
    <dbReference type="NCBI Taxonomy" id="2981139"/>
    <lineage>
        <taxon>Bacteria</taxon>
        <taxon>Bacillati</taxon>
        <taxon>Actinomycetota</taxon>
        <taxon>Actinomycetes</taxon>
        <taxon>Micrococcales</taxon>
        <taxon>Microbacteriaceae</taxon>
        <taxon>Microbacterium</taxon>
    </lineage>
</organism>
<evidence type="ECO:0000259" key="9">
    <source>
        <dbReference type="Pfam" id="PF02687"/>
    </source>
</evidence>
<evidence type="ECO:0000256" key="6">
    <source>
        <dbReference type="ARBA" id="ARBA00038076"/>
    </source>
</evidence>
<protein>
    <submittedName>
        <fullName evidence="11">ABC transporter permease</fullName>
    </submittedName>
</protein>
<evidence type="ECO:0000313" key="11">
    <source>
        <dbReference type="EMBL" id="WOF24342.1"/>
    </source>
</evidence>
<comment type="subcellular location">
    <subcellularLocation>
        <location evidence="1">Cell membrane</location>
        <topology evidence="1">Multi-pass membrane protein</topology>
    </subcellularLocation>
</comment>
<dbReference type="InterPro" id="IPR050250">
    <property type="entry name" value="Macrolide_Exporter_MacB"/>
</dbReference>
<feature type="compositionally biased region" description="Low complexity" evidence="7">
    <location>
        <begin position="142"/>
        <end position="160"/>
    </location>
</feature>
<evidence type="ECO:0000259" key="10">
    <source>
        <dbReference type="Pfam" id="PF12704"/>
    </source>
</evidence>
<dbReference type="Pfam" id="PF02687">
    <property type="entry name" value="FtsX"/>
    <property type="match status" value="1"/>
</dbReference>
<keyword evidence="4 8" id="KW-1133">Transmembrane helix</keyword>
<keyword evidence="12" id="KW-1185">Reference proteome</keyword>
<dbReference type="Proteomes" id="UP001305498">
    <property type="component" value="Chromosome"/>
</dbReference>
<dbReference type="PANTHER" id="PTHR30572">
    <property type="entry name" value="MEMBRANE COMPONENT OF TRANSPORTER-RELATED"/>
    <property type="match status" value="1"/>
</dbReference>
<feature type="transmembrane region" description="Helical" evidence="8">
    <location>
        <begin position="388"/>
        <end position="412"/>
    </location>
</feature>
<dbReference type="GO" id="GO:0022857">
    <property type="term" value="F:transmembrane transporter activity"/>
    <property type="evidence" value="ECO:0007669"/>
    <property type="project" value="TreeGrafter"/>
</dbReference>
<gene>
    <name evidence="11" type="ORF">N8K70_06650</name>
</gene>
<evidence type="ECO:0000256" key="7">
    <source>
        <dbReference type="SAM" id="MobiDB-lite"/>
    </source>
</evidence>
<dbReference type="GO" id="GO:0005886">
    <property type="term" value="C:plasma membrane"/>
    <property type="evidence" value="ECO:0007669"/>
    <property type="project" value="UniProtKB-SubCell"/>
</dbReference>
<feature type="domain" description="MacB-like periplasmic core" evidence="10">
    <location>
        <begin position="17"/>
        <end position="304"/>
    </location>
</feature>
<feature type="region of interest" description="Disordered" evidence="7">
    <location>
        <begin position="64"/>
        <end position="114"/>
    </location>
</feature>
<name>A0AA97I7J6_9MICO</name>
<evidence type="ECO:0000313" key="12">
    <source>
        <dbReference type="Proteomes" id="UP001305498"/>
    </source>
</evidence>
<evidence type="ECO:0000256" key="2">
    <source>
        <dbReference type="ARBA" id="ARBA00022475"/>
    </source>
</evidence>
<evidence type="ECO:0000256" key="3">
    <source>
        <dbReference type="ARBA" id="ARBA00022692"/>
    </source>
</evidence>
<evidence type="ECO:0000256" key="8">
    <source>
        <dbReference type="SAM" id="Phobius"/>
    </source>
</evidence>
<feature type="compositionally biased region" description="Polar residues" evidence="7">
    <location>
        <begin position="92"/>
        <end position="110"/>
    </location>
</feature>
<dbReference type="KEGG" id="mbet:N8K70_06650"/>
<feature type="transmembrane region" description="Helical" evidence="8">
    <location>
        <begin position="459"/>
        <end position="479"/>
    </location>
</feature>
<keyword evidence="3 8" id="KW-0812">Transmembrane</keyword>
<dbReference type="InterPro" id="IPR025857">
    <property type="entry name" value="MacB_PCD"/>
</dbReference>